<dbReference type="GO" id="GO:0000723">
    <property type="term" value="P:telomere maintenance"/>
    <property type="evidence" value="ECO:0007669"/>
    <property type="project" value="InterPro"/>
</dbReference>
<evidence type="ECO:0000256" key="6">
    <source>
        <dbReference type="ARBA" id="ARBA00022806"/>
    </source>
</evidence>
<feature type="domain" description="SAP" evidence="13">
    <location>
        <begin position="636"/>
        <end position="670"/>
    </location>
</feature>
<dbReference type="Gene3D" id="1.10.1600.10">
    <property type="match status" value="1"/>
</dbReference>
<evidence type="ECO:0000313" key="14">
    <source>
        <dbReference type="EMBL" id="CEL99769.1"/>
    </source>
</evidence>
<dbReference type="OMA" id="FWANVKH"/>
<dbReference type="PANTHER" id="PTHR12604:SF2">
    <property type="entry name" value="X-RAY REPAIR CROSS-COMPLEMENTING PROTEIN 6"/>
    <property type="match status" value="1"/>
</dbReference>
<dbReference type="SMART" id="SM00559">
    <property type="entry name" value="Ku78"/>
    <property type="match status" value="1"/>
</dbReference>
<dbReference type="AlphaFoldDB" id="A0A0G4EQ80"/>
<evidence type="ECO:0000256" key="2">
    <source>
        <dbReference type="ARBA" id="ARBA00005240"/>
    </source>
</evidence>
<dbReference type="GO" id="GO:0003690">
    <property type="term" value="F:double-stranded DNA binding"/>
    <property type="evidence" value="ECO:0007669"/>
    <property type="project" value="TreeGrafter"/>
</dbReference>
<dbReference type="Gene3D" id="2.40.290.10">
    <property type="match status" value="1"/>
</dbReference>
<dbReference type="InterPro" id="IPR006164">
    <property type="entry name" value="DNA_bd_Ku70/Ku80"/>
</dbReference>
<keyword evidence="9" id="KW-0233">DNA recombination</keyword>
<gene>
    <name evidence="14" type="ORF">Vbra_5315</name>
</gene>
<keyword evidence="4" id="KW-0227">DNA damage</keyword>
<evidence type="ECO:0000256" key="3">
    <source>
        <dbReference type="ARBA" id="ARBA00022741"/>
    </source>
</evidence>
<evidence type="ECO:0000259" key="13">
    <source>
        <dbReference type="PROSITE" id="PS50800"/>
    </source>
</evidence>
<dbReference type="PROSITE" id="PS50800">
    <property type="entry name" value="SAP"/>
    <property type="match status" value="1"/>
</dbReference>
<dbReference type="GO" id="GO:0005524">
    <property type="term" value="F:ATP binding"/>
    <property type="evidence" value="ECO:0007669"/>
    <property type="project" value="UniProtKB-KW"/>
</dbReference>
<keyword evidence="5" id="KW-0378">Hydrolase</keyword>
<dbReference type="OrthoDB" id="3249161at2759"/>
<evidence type="ECO:0000256" key="7">
    <source>
        <dbReference type="ARBA" id="ARBA00022840"/>
    </source>
</evidence>
<keyword evidence="3" id="KW-0547">Nucleotide-binding</keyword>
<keyword evidence="6" id="KW-0347">Helicase</keyword>
<feature type="region of interest" description="Disordered" evidence="12">
    <location>
        <begin position="1"/>
        <end position="24"/>
    </location>
</feature>
<comment type="similarity">
    <text evidence="2">Belongs to the ku70 family.</text>
</comment>
<evidence type="ECO:0000256" key="4">
    <source>
        <dbReference type="ARBA" id="ARBA00022763"/>
    </source>
</evidence>
<dbReference type="PIRSF" id="PIRSF003033">
    <property type="entry name" value="Ku70"/>
    <property type="match status" value="1"/>
</dbReference>
<sequence>MSEFEGGGFEQGEESSGDFDYGESGAFEGGTDLAGGSDAKEWHRSREAVLFAVDCSEAMFDKKDTPVEVSEGPIKTLRNEKRTVFEDVLKTVCEFMKTRIIRGSRDKVGVMLYNIGAKCVLELGDGFNGIHVLKADGQAGELQVPDAERVAAIEKVGDWTLDKIHSEFKECDPKAKLGEVFWLASTLFSRTDIKKTHNCRLLVFTTEDDPVGRHKAAFDFAVQRAQDLQAEADLELFPMQPDGREPFNFDTFWSDVLQVGEEDHPELTAALKLGDLKQRIWSREFKQRTLNSLTFEIAEGVEVAVCMFTEVLPQRPPTAIKICTDDNTELKPKRVITDLSGASVLPESVETYFEYGGEQVKISKQEIAQIKKFDEPGMKLLGFKPKSSIKLDHIVENSKFIYPNENRVKGSRVFFSALLRKMIERDVVAIVRLIPRANATPYFAALVPQRESKKLVKHIEPSGFHLIGLPWAEDIRHLQLGTHHVAVMDSQDATEADQADPHAIIKDHDEWREQVKNAKKMIRGMKIDDFHPQQIPNPMLQRHYQAIESLALGDELPSSMSQEVLPPPLTMMQGSLPEDAIKFRQSVYGDELVPKPAAGKKRPAGGGGGGGAKKPKIDPDSLTKDKMKEMIADDSIQTLTNDNLKAFLRENNLPVSGTKAVLVQRVKDLLK</sequence>
<dbReference type="InterPro" id="IPR016194">
    <property type="entry name" value="SPOC-like_C_dom_sf"/>
</dbReference>
<keyword evidence="8" id="KW-0238">DNA-binding</keyword>
<feature type="region of interest" description="Disordered" evidence="12">
    <location>
        <begin position="592"/>
        <end position="626"/>
    </location>
</feature>
<evidence type="ECO:0000256" key="9">
    <source>
        <dbReference type="ARBA" id="ARBA00023172"/>
    </source>
</evidence>
<dbReference type="GO" id="GO:0043564">
    <property type="term" value="C:Ku70:Ku80 complex"/>
    <property type="evidence" value="ECO:0007669"/>
    <property type="project" value="InterPro"/>
</dbReference>
<dbReference type="STRING" id="1169540.A0A0G4EQ80"/>
<evidence type="ECO:0000256" key="1">
    <source>
        <dbReference type="ARBA" id="ARBA00004123"/>
    </source>
</evidence>
<dbReference type="InterPro" id="IPR036465">
    <property type="entry name" value="vWFA_dom_sf"/>
</dbReference>
<dbReference type="InterPro" id="IPR005160">
    <property type="entry name" value="Ku_C"/>
</dbReference>
<dbReference type="Pfam" id="PF02037">
    <property type="entry name" value="SAP"/>
    <property type="match status" value="1"/>
</dbReference>
<name>A0A0G4EQ80_VITBC</name>
<dbReference type="GO" id="GO:0016787">
    <property type="term" value="F:hydrolase activity"/>
    <property type="evidence" value="ECO:0007669"/>
    <property type="project" value="UniProtKB-KW"/>
</dbReference>
<protein>
    <recommendedName>
        <fullName evidence="13">SAP domain-containing protein</fullName>
    </recommendedName>
</protein>
<dbReference type="Pfam" id="PF03731">
    <property type="entry name" value="Ku_N"/>
    <property type="match status" value="1"/>
</dbReference>
<dbReference type="Gene3D" id="3.40.50.410">
    <property type="entry name" value="von Willebrand factor, type A domain"/>
    <property type="match status" value="1"/>
</dbReference>
<dbReference type="SUPFAM" id="SSF68906">
    <property type="entry name" value="SAP domain"/>
    <property type="match status" value="1"/>
</dbReference>
<organism evidence="14 15">
    <name type="scientific">Vitrella brassicaformis (strain CCMP3155)</name>
    <dbReference type="NCBI Taxonomy" id="1169540"/>
    <lineage>
        <taxon>Eukaryota</taxon>
        <taxon>Sar</taxon>
        <taxon>Alveolata</taxon>
        <taxon>Colpodellida</taxon>
        <taxon>Vitrellaceae</taxon>
        <taxon>Vitrella</taxon>
    </lineage>
</organism>
<evidence type="ECO:0000256" key="11">
    <source>
        <dbReference type="ARBA" id="ARBA00023242"/>
    </source>
</evidence>
<dbReference type="SUPFAM" id="SSF100939">
    <property type="entry name" value="SPOC domain-like"/>
    <property type="match status" value="1"/>
</dbReference>
<evidence type="ECO:0000256" key="5">
    <source>
        <dbReference type="ARBA" id="ARBA00022801"/>
    </source>
</evidence>
<dbReference type="NCBIfam" id="TIGR00578">
    <property type="entry name" value="ku70"/>
    <property type="match status" value="1"/>
</dbReference>
<dbReference type="FunFam" id="2.40.290.10:FF:000001">
    <property type="entry name" value="X-ray repair cross complementing 6"/>
    <property type="match status" value="1"/>
</dbReference>
<proteinExistence type="inferred from homology"/>
<keyword evidence="7" id="KW-0067">ATP-binding</keyword>
<keyword evidence="10" id="KW-0234">DNA repair</keyword>
<dbReference type="InParanoid" id="A0A0G4EQ80"/>
<keyword evidence="11" id="KW-0539">Nucleus</keyword>
<dbReference type="InterPro" id="IPR003034">
    <property type="entry name" value="SAP_dom"/>
</dbReference>
<feature type="compositionally biased region" description="Gly residues" evidence="12">
    <location>
        <begin position="1"/>
        <end position="10"/>
    </location>
</feature>
<reference evidence="14 15" key="1">
    <citation type="submission" date="2014-11" db="EMBL/GenBank/DDBJ databases">
        <authorList>
            <person name="Zhu J."/>
            <person name="Qi W."/>
            <person name="Song R."/>
        </authorList>
    </citation>
    <scope>NUCLEOTIDE SEQUENCE [LARGE SCALE GENOMIC DNA]</scope>
</reference>
<dbReference type="InterPro" id="IPR036361">
    <property type="entry name" value="SAP_dom_sf"/>
</dbReference>
<dbReference type="EMBL" id="CDMY01000288">
    <property type="protein sequence ID" value="CEL99769.1"/>
    <property type="molecule type" value="Genomic_DNA"/>
</dbReference>
<accession>A0A0G4EQ80</accession>
<evidence type="ECO:0000256" key="10">
    <source>
        <dbReference type="ARBA" id="ARBA00023204"/>
    </source>
</evidence>
<evidence type="ECO:0000256" key="12">
    <source>
        <dbReference type="SAM" id="MobiDB-lite"/>
    </source>
</evidence>
<dbReference type="InterPro" id="IPR027388">
    <property type="entry name" value="Ku70_bridge/pillars_dom_sf"/>
</dbReference>
<feature type="compositionally biased region" description="Basic and acidic residues" evidence="12">
    <location>
        <begin position="615"/>
        <end position="626"/>
    </location>
</feature>
<dbReference type="GO" id="GO:0006303">
    <property type="term" value="P:double-strand break repair via nonhomologous end joining"/>
    <property type="evidence" value="ECO:0007669"/>
    <property type="project" value="InterPro"/>
</dbReference>
<evidence type="ECO:0000256" key="8">
    <source>
        <dbReference type="ARBA" id="ARBA00023125"/>
    </source>
</evidence>
<dbReference type="Pfam" id="PF02735">
    <property type="entry name" value="Ku"/>
    <property type="match status" value="1"/>
</dbReference>
<feature type="compositionally biased region" description="Acidic residues" evidence="12">
    <location>
        <begin position="11"/>
        <end position="21"/>
    </location>
</feature>
<dbReference type="Pfam" id="PF03730">
    <property type="entry name" value="Ku_C"/>
    <property type="match status" value="1"/>
</dbReference>
<dbReference type="CDD" id="cd00788">
    <property type="entry name" value="KU70"/>
    <property type="match status" value="1"/>
</dbReference>
<dbReference type="Gene3D" id="4.10.970.10">
    <property type="entry name" value="Ku70, bridge and pillars"/>
    <property type="match status" value="1"/>
</dbReference>
<dbReference type="PhylomeDB" id="A0A0G4EQ80"/>
<dbReference type="GO" id="GO:0003684">
    <property type="term" value="F:damaged DNA binding"/>
    <property type="evidence" value="ECO:0007669"/>
    <property type="project" value="InterPro"/>
</dbReference>
<dbReference type="GO" id="GO:0003678">
    <property type="term" value="F:DNA helicase activity"/>
    <property type="evidence" value="ECO:0007669"/>
    <property type="project" value="InterPro"/>
</dbReference>
<dbReference type="PANTHER" id="PTHR12604">
    <property type="entry name" value="KU AUTOANTIGEN DNA HELICASE"/>
    <property type="match status" value="1"/>
</dbReference>
<dbReference type="InterPro" id="IPR006165">
    <property type="entry name" value="Ku70"/>
</dbReference>
<comment type="subcellular location">
    <subcellularLocation>
        <location evidence="1">Nucleus</location>
    </subcellularLocation>
</comment>
<dbReference type="GO" id="GO:0006310">
    <property type="term" value="P:DNA recombination"/>
    <property type="evidence" value="ECO:0007669"/>
    <property type="project" value="UniProtKB-KW"/>
</dbReference>
<dbReference type="VEuPathDB" id="CryptoDB:Vbra_5315"/>
<keyword evidence="15" id="KW-1185">Reference proteome</keyword>
<dbReference type="InterPro" id="IPR005161">
    <property type="entry name" value="Ku_N"/>
</dbReference>
<dbReference type="GO" id="GO:0042162">
    <property type="term" value="F:telomeric DNA binding"/>
    <property type="evidence" value="ECO:0007669"/>
    <property type="project" value="InterPro"/>
</dbReference>
<dbReference type="Gene3D" id="1.10.720.30">
    <property type="entry name" value="SAP domain"/>
    <property type="match status" value="1"/>
</dbReference>
<dbReference type="SMART" id="SM00513">
    <property type="entry name" value="SAP"/>
    <property type="match status" value="1"/>
</dbReference>
<evidence type="ECO:0000313" key="15">
    <source>
        <dbReference type="Proteomes" id="UP000041254"/>
    </source>
</evidence>
<dbReference type="InterPro" id="IPR047087">
    <property type="entry name" value="KU70_core_dom"/>
</dbReference>
<dbReference type="Proteomes" id="UP000041254">
    <property type="component" value="Unassembled WGS sequence"/>
</dbReference>
<dbReference type="SUPFAM" id="SSF53300">
    <property type="entry name" value="vWA-like"/>
    <property type="match status" value="1"/>
</dbReference>